<dbReference type="HOGENOM" id="CLU_2827661_0_0_10"/>
<proteinExistence type="predicted"/>
<dbReference type="AlphaFoldDB" id="C9MPD6"/>
<keyword evidence="2" id="KW-1185">Reference proteome</keyword>
<evidence type="ECO:0000313" key="1">
    <source>
        <dbReference type="EMBL" id="EEX18939.1"/>
    </source>
</evidence>
<dbReference type="STRING" id="649761.HMPREF0973_01474"/>
<sequence>MVDFVCRYAQCCLQVCSMSITSMFDIDYSYARHCLHIHLPSFTHTPHSIFTMVKIMFHRDETLVSS</sequence>
<organism evidence="1 2">
    <name type="scientific">Prevotella veroralis F0319</name>
    <dbReference type="NCBI Taxonomy" id="649761"/>
    <lineage>
        <taxon>Bacteria</taxon>
        <taxon>Pseudomonadati</taxon>
        <taxon>Bacteroidota</taxon>
        <taxon>Bacteroidia</taxon>
        <taxon>Bacteroidales</taxon>
        <taxon>Prevotellaceae</taxon>
        <taxon>Prevotella</taxon>
    </lineage>
</organism>
<reference evidence="1 2" key="1">
    <citation type="submission" date="2009-09" db="EMBL/GenBank/DDBJ databases">
        <authorList>
            <person name="Weinstock G."/>
            <person name="Sodergren E."/>
            <person name="Clifton S."/>
            <person name="Fulton L."/>
            <person name="Fulton B."/>
            <person name="Courtney L."/>
            <person name="Fronick C."/>
            <person name="Harrison M."/>
            <person name="Strong C."/>
            <person name="Farmer C."/>
            <person name="Delahaunty K."/>
            <person name="Markovic C."/>
            <person name="Hall O."/>
            <person name="Minx P."/>
            <person name="Tomlinson C."/>
            <person name="Mitreva M."/>
            <person name="Nelson J."/>
            <person name="Hou S."/>
            <person name="Wollam A."/>
            <person name="Pepin K.H."/>
            <person name="Johnson M."/>
            <person name="Bhonagiri V."/>
            <person name="Nash W.E."/>
            <person name="Warren W."/>
            <person name="Chinwalla A."/>
            <person name="Mardis E.R."/>
            <person name="Wilson R.K."/>
        </authorList>
    </citation>
    <scope>NUCLEOTIDE SEQUENCE [LARGE SCALE GENOMIC DNA]</scope>
    <source>
        <strain evidence="1 2">F0319</strain>
    </source>
</reference>
<comment type="caution">
    <text evidence="1">The sequence shown here is derived from an EMBL/GenBank/DDBJ whole genome shotgun (WGS) entry which is preliminary data.</text>
</comment>
<dbReference type="EMBL" id="ACVA01000031">
    <property type="protein sequence ID" value="EEX18939.1"/>
    <property type="molecule type" value="Genomic_DNA"/>
</dbReference>
<dbReference type="Proteomes" id="UP000003327">
    <property type="component" value="Unassembled WGS sequence"/>
</dbReference>
<gene>
    <name evidence="1" type="ORF">HMPREF0973_01474</name>
</gene>
<name>C9MPD6_9BACT</name>
<accession>C9MPD6</accession>
<evidence type="ECO:0000313" key="2">
    <source>
        <dbReference type="Proteomes" id="UP000003327"/>
    </source>
</evidence>
<protein>
    <submittedName>
        <fullName evidence="1">Uncharacterized protein</fullName>
    </submittedName>
</protein>